<keyword evidence="4" id="KW-1185">Reference proteome</keyword>
<sequence>MKLVGYAFAALAATPGLLLLLRELVMHRAWLQVGTHGVVLLGAALLLVWGWRQPRRIPQAERIFAGLLVVSAVSFLQMYAAHPEQIVGRDLLGSVLLFIVTGLLLILPSRLSIPLSLLLLGAYRLEVNLLSGIDRDRLLVSQWVNTGMFALLVVGVVMRQTLAGLTERLHVLEELSNRDPLTGLFNRRGFEAQARLQRTGDTAGTLLVLDIDHFKVVNDTHGHAEGDRILTELGTQLLRVIPPGTLTARWGGEEFVVYLHGHDVLNAAAVADTVRAAAQHTLFGHVAITVSIGVASWPTDDTLHHAFLHADEALYTAKREGRNRVWVAGQTAPVQSGSAG</sequence>
<feature type="transmembrane region" description="Helical" evidence="1">
    <location>
        <begin position="63"/>
        <end position="80"/>
    </location>
</feature>
<dbReference type="SUPFAM" id="SSF55073">
    <property type="entry name" value="Nucleotide cyclase"/>
    <property type="match status" value="1"/>
</dbReference>
<protein>
    <submittedName>
        <fullName evidence="3">GGDEF domain-containing protein</fullName>
    </submittedName>
</protein>
<gene>
    <name evidence="3" type="ORF">ACFOSB_00220</name>
</gene>
<evidence type="ECO:0000313" key="4">
    <source>
        <dbReference type="Proteomes" id="UP001595803"/>
    </source>
</evidence>
<keyword evidence="1" id="KW-0812">Transmembrane</keyword>
<dbReference type="InterPro" id="IPR050469">
    <property type="entry name" value="Diguanylate_Cyclase"/>
</dbReference>
<feature type="transmembrane region" description="Helical" evidence="1">
    <location>
        <begin position="86"/>
        <end position="107"/>
    </location>
</feature>
<keyword evidence="1" id="KW-0472">Membrane</keyword>
<dbReference type="InterPro" id="IPR043128">
    <property type="entry name" value="Rev_trsase/Diguanyl_cyclase"/>
</dbReference>
<comment type="caution">
    <text evidence="3">The sequence shown here is derived from an EMBL/GenBank/DDBJ whole genome shotgun (WGS) entry which is preliminary data.</text>
</comment>
<dbReference type="CDD" id="cd01949">
    <property type="entry name" value="GGDEF"/>
    <property type="match status" value="1"/>
</dbReference>
<dbReference type="PANTHER" id="PTHR45138:SF9">
    <property type="entry name" value="DIGUANYLATE CYCLASE DGCM-RELATED"/>
    <property type="match status" value="1"/>
</dbReference>
<proteinExistence type="predicted"/>
<dbReference type="Gene3D" id="3.30.70.270">
    <property type="match status" value="1"/>
</dbReference>
<dbReference type="InterPro" id="IPR029787">
    <property type="entry name" value="Nucleotide_cyclase"/>
</dbReference>
<feature type="domain" description="GGDEF" evidence="2">
    <location>
        <begin position="202"/>
        <end position="330"/>
    </location>
</feature>
<accession>A0ABV7Z3S3</accession>
<name>A0ABV7Z3S3_9DEIO</name>
<reference evidence="4" key="1">
    <citation type="journal article" date="2019" name="Int. J. Syst. Evol. Microbiol.">
        <title>The Global Catalogue of Microorganisms (GCM) 10K type strain sequencing project: providing services to taxonomists for standard genome sequencing and annotation.</title>
        <authorList>
            <consortium name="The Broad Institute Genomics Platform"/>
            <consortium name="The Broad Institute Genome Sequencing Center for Infectious Disease"/>
            <person name="Wu L."/>
            <person name="Ma J."/>
        </authorList>
    </citation>
    <scope>NUCLEOTIDE SEQUENCE [LARGE SCALE GENOMIC DNA]</scope>
    <source>
        <strain evidence="4">CCTCC AB 2017081</strain>
    </source>
</reference>
<feature type="transmembrane region" description="Helical" evidence="1">
    <location>
        <begin position="139"/>
        <end position="158"/>
    </location>
</feature>
<organism evidence="3 4">
    <name type="scientific">Deinococcus rufus</name>
    <dbReference type="NCBI Taxonomy" id="2136097"/>
    <lineage>
        <taxon>Bacteria</taxon>
        <taxon>Thermotogati</taxon>
        <taxon>Deinococcota</taxon>
        <taxon>Deinococci</taxon>
        <taxon>Deinococcales</taxon>
        <taxon>Deinococcaceae</taxon>
        <taxon>Deinococcus</taxon>
    </lineage>
</organism>
<keyword evidence="1" id="KW-1133">Transmembrane helix</keyword>
<dbReference type="PROSITE" id="PS50887">
    <property type="entry name" value="GGDEF"/>
    <property type="match status" value="1"/>
</dbReference>
<dbReference type="InterPro" id="IPR000160">
    <property type="entry name" value="GGDEF_dom"/>
</dbReference>
<evidence type="ECO:0000256" key="1">
    <source>
        <dbReference type="SAM" id="Phobius"/>
    </source>
</evidence>
<dbReference type="RefSeq" id="WP_322473220.1">
    <property type="nucleotide sequence ID" value="NZ_JBHRZG010000001.1"/>
</dbReference>
<dbReference type="SMART" id="SM00267">
    <property type="entry name" value="GGDEF"/>
    <property type="match status" value="1"/>
</dbReference>
<evidence type="ECO:0000259" key="2">
    <source>
        <dbReference type="PROSITE" id="PS50887"/>
    </source>
</evidence>
<dbReference type="EMBL" id="JBHRZG010000001">
    <property type="protein sequence ID" value="MFC3831285.1"/>
    <property type="molecule type" value="Genomic_DNA"/>
</dbReference>
<dbReference type="Proteomes" id="UP001595803">
    <property type="component" value="Unassembled WGS sequence"/>
</dbReference>
<evidence type="ECO:0000313" key="3">
    <source>
        <dbReference type="EMBL" id="MFC3831285.1"/>
    </source>
</evidence>
<feature type="transmembrane region" description="Helical" evidence="1">
    <location>
        <begin position="29"/>
        <end position="51"/>
    </location>
</feature>
<dbReference type="NCBIfam" id="TIGR00254">
    <property type="entry name" value="GGDEF"/>
    <property type="match status" value="1"/>
</dbReference>
<dbReference type="Pfam" id="PF00990">
    <property type="entry name" value="GGDEF"/>
    <property type="match status" value="1"/>
</dbReference>
<dbReference type="PANTHER" id="PTHR45138">
    <property type="entry name" value="REGULATORY COMPONENTS OF SENSORY TRANSDUCTION SYSTEM"/>
    <property type="match status" value="1"/>
</dbReference>